<dbReference type="PROSITE" id="PS50011">
    <property type="entry name" value="PROTEIN_KINASE_DOM"/>
    <property type="match status" value="1"/>
</dbReference>
<dbReference type="Proteomes" id="UP001214576">
    <property type="component" value="Unassembled WGS sequence"/>
</dbReference>
<evidence type="ECO:0000313" key="18">
    <source>
        <dbReference type="EMBL" id="KAI4539413.1"/>
    </source>
</evidence>
<dbReference type="SMART" id="SM00326">
    <property type="entry name" value="SH3"/>
    <property type="match status" value="1"/>
</dbReference>
<evidence type="ECO:0000256" key="12">
    <source>
        <dbReference type="PROSITE-ProRule" id="PRU00192"/>
    </source>
</evidence>
<dbReference type="Gene3D" id="1.10.510.10">
    <property type="entry name" value="Transferase(Phosphotransferase) domain 1"/>
    <property type="match status" value="1"/>
</dbReference>
<evidence type="ECO:0000256" key="14">
    <source>
        <dbReference type="RuleBase" id="RU362096"/>
    </source>
</evidence>
<dbReference type="SUPFAM" id="SSF50044">
    <property type="entry name" value="SH3-domain"/>
    <property type="match status" value="1"/>
</dbReference>
<dbReference type="PROSITE" id="PS50001">
    <property type="entry name" value="SH2"/>
    <property type="match status" value="1"/>
</dbReference>
<feature type="domain" description="SH2" evidence="15">
    <location>
        <begin position="164"/>
        <end position="203"/>
    </location>
</feature>
<comment type="catalytic activity">
    <reaction evidence="10 14">
        <text>L-tyrosyl-[protein] + ATP = O-phospho-L-tyrosyl-[protein] + ADP + H(+)</text>
        <dbReference type="Rhea" id="RHEA:10596"/>
        <dbReference type="Rhea" id="RHEA-COMP:10136"/>
        <dbReference type="Rhea" id="RHEA-COMP:20101"/>
        <dbReference type="ChEBI" id="CHEBI:15378"/>
        <dbReference type="ChEBI" id="CHEBI:30616"/>
        <dbReference type="ChEBI" id="CHEBI:46858"/>
        <dbReference type="ChEBI" id="CHEBI:61978"/>
        <dbReference type="ChEBI" id="CHEBI:456216"/>
        <dbReference type="EC" id="2.7.10.2"/>
    </reaction>
</comment>
<feature type="domain" description="Protein kinase" evidence="17">
    <location>
        <begin position="258"/>
        <end position="502"/>
    </location>
</feature>
<evidence type="ECO:0000256" key="2">
    <source>
        <dbReference type="ARBA" id="ARBA00022443"/>
    </source>
</evidence>
<keyword evidence="2 12" id="KW-0728">SH3 domain</keyword>
<dbReference type="FunFam" id="2.30.30.40:FF:000217">
    <property type="entry name" value="Tyrosine-protein kinase"/>
    <property type="match status" value="1"/>
</dbReference>
<evidence type="ECO:0000256" key="5">
    <source>
        <dbReference type="ARBA" id="ARBA00022777"/>
    </source>
</evidence>
<reference evidence="18" key="1">
    <citation type="submission" date="2022-03" db="EMBL/GenBank/DDBJ databases">
        <title>Genomic analyses of argali, domestic sheep and their hybrids provide insights into chromosomal evolution, heterosis and genetic basis of agronomic traits.</title>
        <authorList>
            <person name="Li M."/>
        </authorList>
    </citation>
    <scope>NUCLEOTIDE SEQUENCE</scope>
    <source>
        <strain evidence="18">CAU-MHL-2022a</strain>
        <tissue evidence="18">Skin</tissue>
    </source>
</reference>
<dbReference type="SMART" id="SM00219">
    <property type="entry name" value="TyrKc"/>
    <property type="match status" value="1"/>
</dbReference>
<keyword evidence="6 13" id="KW-0067">ATP-binding</keyword>
<evidence type="ECO:0000256" key="10">
    <source>
        <dbReference type="ARBA" id="ARBA00051245"/>
    </source>
</evidence>
<dbReference type="InterPro" id="IPR000719">
    <property type="entry name" value="Prot_kinase_dom"/>
</dbReference>
<evidence type="ECO:0000256" key="11">
    <source>
        <dbReference type="PROSITE-ProRule" id="PRU00191"/>
    </source>
</evidence>
<dbReference type="PROSITE" id="PS00109">
    <property type="entry name" value="PROTEIN_KINASE_TYR"/>
    <property type="match status" value="1"/>
</dbReference>
<dbReference type="EMBL" id="JAKZEL010000011">
    <property type="protein sequence ID" value="KAI4539413.1"/>
    <property type="molecule type" value="Genomic_DNA"/>
</dbReference>
<proteinExistence type="inferred from homology"/>
<dbReference type="SUPFAM" id="SSF56112">
    <property type="entry name" value="Protein kinase-like (PK-like)"/>
    <property type="match status" value="1"/>
</dbReference>
<keyword evidence="9 14" id="KW-0829">Tyrosine-protein kinase</keyword>
<evidence type="ECO:0000256" key="13">
    <source>
        <dbReference type="PROSITE-ProRule" id="PRU10141"/>
    </source>
</evidence>
<dbReference type="GO" id="GO:0012505">
    <property type="term" value="C:endomembrane system"/>
    <property type="evidence" value="ECO:0007669"/>
    <property type="project" value="UniProtKB-SubCell"/>
</dbReference>
<keyword evidence="7 11" id="KW-0727">SH2 domain</keyword>
<evidence type="ECO:0000259" key="17">
    <source>
        <dbReference type="PROSITE" id="PS50011"/>
    </source>
</evidence>
<dbReference type="PRINTS" id="PR00452">
    <property type="entry name" value="SH3DOMAIN"/>
</dbReference>
<protein>
    <recommendedName>
        <fullName evidence="14">Tyrosine-protein kinase</fullName>
        <ecNumber evidence="14">2.7.10.2</ecNumber>
    </recommendedName>
</protein>
<keyword evidence="3 14" id="KW-0808">Transferase</keyword>
<evidence type="ECO:0000259" key="15">
    <source>
        <dbReference type="PROSITE" id="PS50001"/>
    </source>
</evidence>
<comment type="subcellular location">
    <subcellularLocation>
        <location evidence="1">Endomembrane system</location>
    </subcellularLocation>
</comment>
<dbReference type="AlphaFoldDB" id="A0AAD4Y9C8"/>
<accession>A0AAD4Y9C8</accession>
<evidence type="ECO:0000259" key="16">
    <source>
        <dbReference type="PROSITE" id="PS50002"/>
    </source>
</evidence>
<dbReference type="GO" id="GO:0030182">
    <property type="term" value="P:neuron differentiation"/>
    <property type="evidence" value="ECO:0007669"/>
    <property type="project" value="UniProtKB-ARBA"/>
</dbReference>
<keyword evidence="8" id="KW-0472">Membrane</keyword>
<keyword evidence="5 14" id="KW-0418">Kinase</keyword>
<dbReference type="PANTHER" id="PTHR24418">
    <property type="entry name" value="TYROSINE-PROTEIN KINASE"/>
    <property type="match status" value="1"/>
</dbReference>
<dbReference type="InterPro" id="IPR000980">
    <property type="entry name" value="SH2"/>
</dbReference>
<dbReference type="PROSITE" id="PS50002">
    <property type="entry name" value="SH3"/>
    <property type="match status" value="1"/>
</dbReference>
<keyword evidence="19" id="KW-1185">Reference proteome</keyword>
<sequence>MGNLCLRLRTYLDCCPPCWWSEEADKPGVIQNQWADCPPDPPQLPAPEPERSQGQFFVALFDYQARTAEDLSFHAGDKLQVLDKSHEGWWLARHLEKRADSASQQLQGYIPSNYVAEDRSLQAEPASELVALQHPSFSPPHNEDIEAPALTPPRFAMRMSVMIWFFGAIKRTEAEKQLLYSENQTGAFLIRESESQKGDFALSALPRIVVRAEVVVQVRTNIEGEDVGRDDSELIQVPAPFDLSYKTVDQWEIDRSSIQLLKRLGSGQFGEVWEGLWNNTTPVAVKTLKPGSMDPNDFLREAQIMKNLRHPKLIQLYAVCTLEDPIYIITELMRHGSLQEYLQNDAGSKVHLTQQVDMAAQVASGMAYLESQNYIHRDLAARNVLVGEHNIYKVADFGLARVFKVENEDIYESKHEIKLPVKWTAPESIRTNKFSIKSDVWSFGILLYEIITYGKMPYSGTYGPPESKMKVVKVHLESYWGIVKEPLDEPRHQPKAALRFSA</sequence>
<dbReference type="CDD" id="cd11845">
    <property type="entry name" value="SH3_Src_like"/>
    <property type="match status" value="1"/>
</dbReference>
<dbReference type="InterPro" id="IPR036860">
    <property type="entry name" value="SH2_dom_sf"/>
</dbReference>
<dbReference type="InterPro" id="IPR017441">
    <property type="entry name" value="Protein_kinase_ATP_BS"/>
</dbReference>
<dbReference type="FunFam" id="3.30.200.20:FF:000037">
    <property type="entry name" value="Tyrosine-protein kinase"/>
    <property type="match status" value="1"/>
</dbReference>
<dbReference type="GO" id="GO:0004715">
    <property type="term" value="F:non-membrane spanning protein tyrosine kinase activity"/>
    <property type="evidence" value="ECO:0007669"/>
    <property type="project" value="UniProtKB-EC"/>
</dbReference>
<dbReference type="InterPro" id="IPR020635">
    <property type="entry name" value="Tyr_kinase_cat_dom"/>
</dbReference>
<dbReference type="EC" id="2.7.10.2" evidence="14"/>
<dbReference type="GO" id="GO:0050793">
    <property type="term" value="P:regulation of developmental process"/>
    <property type="evidence" value="ECO:0007669"/>
    <property type="project" value="UniProtKB-ARBA"/>
</dbReference>
<comment type="caution">
    <text evidence="18">The sequence shown here is derived from an EMBL/GenBank/DDBJ whole genome shotgun (WGS) entry which is preliminary data.</text>
</comment>
<feature type="binding site" evidence="13">
    <location>
        <position position="286"/>
    </location>
    <ligand>
        <name>ATP</name>
        <dbReference type="ChEBI" id="CHEBI:30616"/>
    </ligand>
</feature>
<name>A0AAD4Y9C8_OVIAM</name>
<evidence type="ECO:0000256" key="9">
    <source>
        <dbReference type="ARBA" id="ARBA00023137"/>
    </source>
</evidence>
<dbReference type="Gene3D" id="2.30.30.40">
    <property type="entry name" value="SH3 Domains"/>
    <property type="match status" value="1"/>
</dbReference>
<feature type="domain" description="SH3" evidence="16">
    <location>
        <begin position="52"/>
        <end position="120"/>
    </location>
</feature>
<evidence type="ECO:0000313" key="19">
    <source>
        <dbReference type="Proteomes" id="UP001214576"/>
    </source>
</evidence>
<evidence type="ECO:0000256" key="8">
    <source>
        <dbReference type="ARBA" id="ARBA00023136"/>
    </source>
</evidence>
<dbReference type="Gene3D" id="3.30.200.20">
    <property type="entry name" value="Phosphorylase Kinase, domain 1"/>
    <property type="match status" value="1"/>
</dbReference>
<dbReference type="InterPro" id="IPR001245">
    <property type="entry name" value="Ser-Thr/Tyr_kinase_cat_dom"/>
</dbReference>
<dbReference type="GO" id="GO:0005524">
    <property type="term" value="F:ATP binding"/>
    <property type="evidence" value="ECO:0007669"/>
    <property type="project" value="UniProtKB-UniRule"/>
</dbReference>
<dbReference type="SUPFAM" id="SSF55550">
    <property type="entry name" value="SH2 domain"/>
    <property type="match status" value="1"/>
</dbReference>
<dbReference type="Gene3D" id="3.30.505.10">
    <property type="entry name" value="SH2 domain"/>
    <property type="match status" value="1"/>
</dbReference>
<dbReference type="PRINTS" id="PR00109">
    <property type="entry name" value="TYRKINASE"/>
</dbReference>
<dbReference type="FunFam" id="1.10.510.10:FF:001512">
    <property type="entry name" value="Receptor tyrosine-protein kinase erbB-2"/>
    <property type="match status" value="1"/>
</dbReference>
<evidence type="ECO:0000256" key="6">
    <source>
        <dbReference type="ARBA" id="ARBA00022840"/>
    </source>
</evidence>
<dbReference type="PRINTS" id="PR00401">
    <property type="entry name" value="SH2DOMAIN"/>
</dbReference>
<dbReference type="InterPro" id="IPR008266">
    <property type="entry name" value="Tyr_kinase_AS"/>
</dbReference>
<dbReference type="PROSITE" id="PS00107">
    <property type="entry name" value="PROTEIN_KINASE_ATP"/>
    <property type="match status" value="1"/>
</dbReference>
<comment type="similarity">
    <text evidence="14">Belongs to the protein kinase superfamily. Tyr protein kinase family.</text>
</comment>
<dbReference type="Pfam" id="PF07714">
    <property type="entry name" value="PK_Tyr_Ser-Thr"/>
    <property type="match status" value="1"/>
</dbReference>
<dbReference type="InterPro" id="IPR036028">
    <property type="entry name" value="SH3-like_dom_sf"/>
</dbReference>
<organism evidence="18 19">
    <name type="scientific">Ovis ammon polii</name>
    <dbReference type="NCBI Taxonomy" id="230172"/>
    <lineage>
        <taxon>Eukaryota</taxon>
        <taxon>Metazoa</taxon>
        <taxon>Chordata</taxon>
        <taxon>Craniata</taxon>
        <taxon>Vertebrata</taxon>
        <taxon>Euteleostomi</taxon>
        <taxon>Mammalia</taxon>
        <taxon>Eutheria</taxon>
        <taxon>Laurasiatheria</taxon>
        <taxon>Artiodactyla</taxon>
        <taxon>Ruminantia</taxon>
        <taxon>Pecora</taxon>
        <taxon>Bovidae</taxon>
        <taxon>Caprinae</taxon>
        <taxon>Ovis</taxon>
    </lineage>
</organism>
<evidence type="ECO:0000256" key="7">
    <source>
        <dbReference type="ARBA" id="ARBA00022999"/>
    </source>
</evidence>
<dbReference type="Pfam" id="PF00017">
    <property type="entry name" value="SH2"/>
    <property type="match status" value="1"/>
</dbReference>
<dbReference type="InterPro" id="IPR050198">
    <property type="entry name" value="Non-receptor_tyrosine_kinases"/>
</dbReference>
<evidence type="ECO:0000256" key="1">
    <source>
        <dbReference type="ARBA" id="ARBA00004308"/>
    </source>
</evidence>
<dbReference type="Pfam" id="PF00018">
    <property type="entry name" value="SH3_1"/>
    <property type="match status" value="1"/>
</dbReference>
<evidence type="ECO:0000256" key="4">
    <source>
        <dbReference type="ARBA" id="ARBA00022741"/>
    </source>
</evidence>
<gene>
    <name evidence="18" type="ORF">MG293_010805</name>
</gene>
<dbReference type="InterPro" id="IPR011009">
    <property type="entry name" value="Kinase-like_dom_sf"/>
</dbReference>
<dbReference type="GO" id="GO:0048468">
    <property type="term" value="P:cell development"/>
    <property type="evidence" value="ECO:0007669"/>
    <property type="project" value="UniProtKB-ARBA"/>
</dbReference>
<dbReference type="InterPro" id="IPR001452">
    <property type="entry name" value="SH3_domain"/>
</dbReference>
<keyword evidence="4 13" id="KW-0547">Nucleotide-binding</keyword>
<dbReference type="SMART" id="SM00252">
    <property type="entry name" value="SH2"/>
    <property type="match status" value="1"/>
</dbReference>
<evidence type="ECO:0000256" key="3">
    <source>
        <dbReference type="ARBA" id="ARBA00022679"/>
    </source>
</evidence>